<evidence type="ECO:0000313" key="1">
    <source>
        <dbReference type="EMBL" id="KAL2325937.1"/>
    </source>
</evidence>
<gene>
    <name evidence="1" type="ORF">Fmac_024995</name>
</gene>
<dbReference type="PANTHER" id="PTHR47422">
    <property type="entry name" value="DNAJ HEAT SHOCK N-TERMINAL DOMAIN-CONTAINING PROTEIN"/>
    <property type="match status" value="1"/>
</dbReference>
<dbReference type="EMBL" id="JBGMDY010000008">
    <property type="protein sequence ID" value="KAL2325937.1"/>
    <property type="molecule type" value="Genomic_DNA"/>
</dbReference>
<dbReference type="AlphaFoldDB" id="A0ABD1LQY3"/>
<name>A0ABD1LQY3_9FABA</name>
<reference evidence="1 2" key="1">
    <citation type="submission" date="2024-08" db="EMBL/GenBank/DDBJ databases">
        <title>Insights into the chromosomal genome structure of Flemingia macrophylla.</title>
        <authorList>
            <person name="Ding Y."/>
            <person name="Zhao Y."/>
            <person name="Bi W."/>
            <person name="Wu M."/>
            <person name="Zhao G."/>
            <person name="Gong Y."/>
            <person name="Li W."/>
            <person name="Zhang P."/>
        </authorList>
    </citation>
    <scope>NUCLEOTIDE SEQUENCE [LARGE SCALE GENOMIC DNA]</scope>
    <source>
        <strain evidence="1">DYQJB</strain>
        <tissue evidence="1">Leaf</tissue>
    </source>
</reference>
<accession>A0ABD1LQY3</accession>
<sequence length="98" mass="11218">MATPKNLFVKTIEWRFSLVFGHFKANEYIFKTTRATIVGAPIFRVTIDGDSTREALRAELKIMREAALWRRSQGISMEGDEELLAQTKVKVEPKRMSG</sequence>
<dbReference type="PANTHER" id="PTHR47422:SF1">
    <property type="entry name" value="DNAJ HEAT SHOCK N-TERMINAL DOMAIN-CONTAINING PROTEIN"/>
    <property type="match status" value="1"/>
</dbReference>
<organism evidence="1 2">
    <name type="scientific">Flemingia macrophylla</name>
    <dbReference type="NCBI Taxonomy" id="520843"/>
    <lineage>
        <taxon>Eukaryota</taxon>
        <taxon>Viridiplantae</taxon>
        <taxon>Streptophyta</taxon>
        <taxon>Embryophyta</taxon>
        <taxon>Tracheophyta</taxon>
        <taxon>Spermatophyta</taxon>
        <taxon>Magnoliopsida</taxon>
        <taxon>eudicotyledons</taxon>
        <taxon>Gunneridae</taxon>
        <taxon>Pentapetalae</taxon>
        <taxon>rosids</taxon>
        <taxon>fabids</taxon>
        <taxon>Fabales</taxon>
        <taxon>Fabaceae</taxon>
        <taxon>Papilionoideae</taxon>
        <taxon>50 kb inversion clade</taxon>
        <taxon>NPAAA clade</taxon>
        <taxon>indigoferoid/millettioid clade</taxon>
        <taxon>Phaseoleae</taxon>
        <taxon>Flemingia</taxon>
    </lineage>
</organism>
<comment type="caution">
    <text evidence="1">The sequence shown here is derived from an EMBL/GenBank/DDBJ whole genome shotgun (WGS) entry which is preliminary data.</text>
</comment>
<keyword evidence="2" id="KW-1185">Reference proteome</keyword>
<proteinExistence type="predicted"/>
<dbReference type="Proteomes" id="UP001603857">
    <property type="component" value="Unassembled WGS sequence"/>
</dbReference>
<protein>
    <submittedName>
        <fullName evidence="1">Uncharacterized protein</fullName>
    </submittedName>
</protein>
<evidence type="ECO:0000313" key="2">
    <source>
        <dbReference type="Proteomes" id="UP001603857"/>
    </source>
</evidence>